<dbReference type="InParanoid" id="A0A4W3I464"/>
<evidence type="ECO:0000313" key="20">
    <source>
        <dbReference type="Ensembl" id="ENSCMIP00000021867.1"/>
    </source>
</evidence>
<dbReference type="SMART" id="SM00369">
    <property type="entry name" value="LRR_TYP"/>
    <property type="match status" value="8"/>
</dbReference>
<keyword evidence="6" id="KW-0732">Signal</keyword>
<evidence type="ECO:0000256" key="9">
    <source>
        <dbReference type="ARBA" id="ARBA00022989"/>
    </source>
</evidence>
<evidence type="ECO:0000256" key="14">
    <source>
        <dbReference type="ARBA" id="ARBA00023180"/>
    </source>
</evidence>
<evidence type="ECO:0000256" key="16">
    <source>
        <dbReference type="PIRNR" id="PIRNR037595"/>
    </source>
</evidence>
<evidence type="ECO:0000256" key="7">
    <source>
        <dbReference type="ARBA" id="ARBA00022737"/>
    </source>
</evidence>
<dbReference type="OMA" id="NRDICYD"/>
<sequence length="799" mass="92561">MILGTQTEVIVLRIYTGKEMRGGQKGAFFILMYSCQKCDSSNFCNCSSMNLVTIPRVLEKVSRLNLSYNFITHIKETDLTKHIKLKVLMLQSNEIQSIDDQAFKSNVVLEYLDLSNNSLIQLSPAWFLHLSKLQHLDLSGNKYRNLGPGRLFSHLESLRWLKVGNAFLSNLKKDDFEGISHLDDFILLGNKLESYEDRSFSSFQNVSHATMNLHDPFQKKQSLVQRIIWDLAPATTHVELRDLEYLSSSDTQLFSLPNNSSVKKYTFRNSSLSDNTIYVLLKNIRDSGISELVAENCAFSGRGEWHKVKDMTCESLISLTIRHISIKQFYLFFDLSFLHGLISHVRTARLTNLNLFMMPCGISQHFQRLEYLDLRENLLTDLMMKEMVCENSWSSLMYLILRKNKLHSLKKISPILSNIIHLTHLDLSQNTLSDVDSCVWSKTLQFLNLSGSQLSTISQCIPPNIEVLDLSNNNIRTFTTHLPSLRELNVSNNKLMYLPGGGYLPNVKILMISGNNLISMSSDEITTFDKLTTLDAGKNHYICSCEFLTYINKYLTHSIQLLNWPENYICDSPLVVKRMIVKNTKRSFFDCHTTLSVTLSCVALCLPIAIVGLLCYKYHGIWYIQMTWAWLQAKRKPKKVRNNNIFYDAFVSYSEMDSEWVENVLLRELENTHPPVTLCLHKRDFIPGKWIIDNIIESIEKSRKTLFVLSQHFVQSEWCKYELDYSHFRLFDENNDTTILVLLEPIPKETIPQRFCKLRKLMNTKTYLEWPEDEVEQKIFWFNLKVALKGEENIGCQQD</sequence>
<dbReference type="PRINTS" id="PR01537">
    <property type="entry name" value="INTRLKN1R1F"/>
</dbReference>
<dbReference type="Pfam" id="PF00560">
    <property type="entry name" value="LRR_1"/>
    <property type="match status" value="1"/>
</dbReference>
<reference evidence="21" key="3">
    <citation type="journal article" date="2014" name="Nature">
        <title>Elephant shark genome provides unique insights into gnathostome evolution.</title>
        <authorList>
            <consortium name="International Elephant Shark Genome Sequencing Consortium"/>
            <person name="Venkatesh B."/>
            <person name="Lee A.P."/>
            <person name="Ravi V."/>
            <person name="Maurya A.K."/>
            <person name="Lian M.M."/>
            <person name="Swann J.B."/>
            <person name="Ohta Y."/>
            <person name="Flajnik M.F."/>
            <person name="Sutoh Y."/>
            <person name="Kasahara M."/>
            <person name="Hoon S."/>
            <person name="Gangu V."/>
            <person name="Roy S.W."/>
            <person name="Irimia M."/>
            <person name="Korzh V."/>
            <person name="Kondrychyn I."/>
            <person name="Lim Z.W."/>
            <person name="Tay B.H."/>
            <person name="Tohari S."/>
            <person name="Kong K.W."/>
            <person name="Ho S."/>
            <person name="Lorente-Galdos B."/>
            <person name="Quilez J."/>
            <person name="Marques-Bonet T."/>
            <person name="Raney B.J."/>
            <person name="Ingham P.W."/>
            <person name="Tay A."/>
            <person name="Hillier L.W."/>
            <person name="Minx P."/>
            <person name="Boehm T."/>
            <person name="Wilson R.K."/>
            <person name="Brenner S."/>
            <person name="Warren W.C."/>
        </authorList>
    </citation>
    <scope>NUCLEOTIDE SEQUENCE [LARGE SCALE GENOMIC DNA]</scope>
</reference>
<dbReference type="Gene3D" id="3.40.50.10140">
    <property type="entry name" value="Toll/interleukin-1 receptor homology (TIR) domain"/>
    <property type="match status" value="1"/>
</dbReference>
<keyword evidence="3 16" id="KW-0399">Innate immunity</keyword>
<reference evidence="21" key="2">
    <citation type="journal article" date="2007" name="PLoS Biol.">
        <title>Survey sequencing and comparative analysis of the elephant shark (Callorhinchus milii) genome.</title>
        <authorList>
            <person name="Venkatesh B."/>
            <person name="Kirkness E.F."/>
            <person name="Loh Y.H."/>
            <person name="Halpern A.L."/>
            <person name="Lee A.P."/>
            <person name="Johnson J."/>
            <person name="Dandona N."/>
            <person name="Viswanathan L.D."/>
            <person name="Tay A."/>
            <person name="Venter J.C."/>
            <person name="Strausberg R.L."/>
            <person name="Brenner S."/>
        </authorList>
    </citation>
    <scope>NUCLEOTIDE SEQUENCE [LARGE SCALE GENOMIC DNA]</scope>
</reference>
<evidence type="ECO:0000256" key="15">
    <source>
        <dbReference type="ARBA" id="ARBA00023198"/>
    </source>
</evidence>
<evidence type="ECO:0000256" key="8">
    <source>
        <dbReference type="ARBA" id="ARBA00022859"/>
    </source>
</evidence>
<keyword evidence="9 18" id="KW-1133">Transmembrane helix</keyword>
<dbReference type="GO" id="GO:0005886">
    <property type="term" value="C:plasma membrane"/>
    <property type="evidence" value="ECO:0007669"/>
    <property type="project" value="TreeGrafter"/>
</dbReference>
<evidence type="ECO:0000313" key="21">
    <source>
        <dbReference type="Proteomes" id="UP000314986"/>
    </source>
</evidence>
<dbReference type="PRINTS" id="PR00019">
    <property type="entry name" value="LEURICHRPT"/>
</dbReference>
<dbReference type="Ensembl" id="ENSCMIT00000022253.1">
    <property type="protein sequence ID" value="ENSCMIP00000021867.1"/>
    <property type="gene ID" value="ENSCMIG00000009922.1"/>
</dbReference>
<evidence type="ECO:0000259" key="19">
    <source>
        <dbReference type="PROSITE" id="PS50104"/>
    </source>
</evidence>
<dbReference type="PROSITE" id="PS50104">
    <property type="entry name" value="TIR"/>
    <property type="match status" value="1"/>
</dbReference>
<keyword evidence="8 16" id="KW-0391">Immunity</keyword>
<dbReference type="PANTHER" id="PTHR24365:SF17">
    <property type="entry name" value="TOLL-LIKE RECEPTOR 2"/>
    <property type="match status" value="1"/>
</dbReference>
<dbReference type="SUPFAM" id="SSF52200">
    <property type="entry name" value="Toll/Interleukin receptor TIR domain"/>
    <property type="match status" value="1"/>
</dbReference>
<evidence type="ECO:0000256" key="5">
    <source>
        <dbReference type="ARBA" id="ARBA00022692"/>
    </source>
</evidence>
<dbReference type="GO" id="GO:0045087">
    <property type="term" value="P:innate immune response"/>
    <property type="evidence" value="ECO:0007669"/>
    <property type="project" value="UniProtKB-UniRule"/>
</dbReference>
<organism evidence="20 21">
    <name type="scientific">Callorhinchus milii</name>
    <name type="common">Ghost shark</name>
    <dbReference type="NCBI Taxonomy" id="7868"/>
    <lineage>
        <taxon>Eukaryota</taxon>
        <taxon>Metazoa</taxon>
        <taxon>Chordata</taxon>
        <taxon>Craniata</taxon>
        <taxon>Vertebrata</taxon>
        <taxon>Chondrichthyes</taxon>
        <taxon>Holocephali</taxon>
        <taxon>Chimaeriformes</taxon>
        <taxon>Callorhinchidae</taxon>
        <taxon>Callorhinchus</taxon>
    </lineage>
</organism>
<comment type="similarity">
    <text evidence="2 16">Belongs to the Toll-like receptor family.</text>
</comment>
<dbReference type="GO" id="GO:0043235">
    <property type="term" value="C:receptor complex"/>
    <property type="evidence" value="ECO:0007669"/>
    <property type="project" value="TreeGrafter"/>
</dbReference>
<evidence type="ECO:0000256" key="17">
    <source>
        <dbReference type="PIRSR" id="PIRSR037595-2"/>
    </source>
</evidence>
<comment type="subcellular location">
    <subcellularLocation>
        <location evidence="1">Membrane</location>
        <topology evidence="1">Single-pass type I membrane protein</topology>
    </subcellularLocation>
</comment>
<evidence type="ECO:0000256" key="12">
    <source>
        <dbReference type="ARBA" id="ARBA00023157"/>
    </source>
</evidence>
<dbReference type="GeneTree" id="ENSGT00940000156323"/>
<keyword evidence="10" id="KW-0520">NAD</keyword>
<dbReference type="FunFam" id="3.80.10.10:FF:000046">
    <property type="entry name" value="Toll-like receptor 2"/>
    <property type="match status" value="1"/>
</dbReference>
<name>A0A4W3I464_CALMI</name>
<evidence type="ECO:0000256" key="18">
    <source>
        <dbReference type="SAM" id="Phobius"/>
    </source>
</evidence>
<keyword evidence="15 16" id="KW-0395">Inflammatory response</keyword>
<comment type="function">
    <text evidence="16">Cooperates with LY96 to mediate the innate immune response to bacterial lipoproteins and other microbial cell wall components. Cooperates with TLR1 or TLR6 to mediate the innate immune response to bacterial lipoproteins or lipopeptides. Acts via MYD88 and TRAF6, leading to NF-kappa-B activation, cytokine secretion and the inflammatory response.</text>
</comment>
<evidence type="ECO:0000256" key="13">
    <source>
        <dbReference type="ARBA" id="ARBA00023170"/>
    </source>
</evidence>
<keyword evidence="14" id="KW-0325">Glycoprotein</keyword>
<protein>
    <recommendedName>
        <fullName evidence="16">Toll-like receptor 2</fullName>
    </recommendedName>
</protein>
<keyword evidence="11 18" id="KW-0472">Membrane</keyword>
<dbReference type="Pfam" id="PF01582">
    <property type="entry name" value="TIR"/>
    <property type="match status" value="1"/>
</dbReference>
<accession>A0A4W3I464</accession>
<dbReference type="SUPFAM" id="SSF52058">
    <property type="entry name" value="L domain-like"/>
    <property type="match status" value="1"/>
</dbReference>
<dbReference type="Proteomes" id="UP000314986">
    <property type="component" value="Unassembled WGS sequence"/>
</dbReference>
<evidence type="ECO:0000256" key="1">
    <source>
        <dbReference type="ARBA" id="ARBA00004479"/>
    </source>
</evidence>
<keyword evidence="13 16" id="KW-0675">Receptor</keyword>
<feature type="disulfide bond" evidence="17">
    <location>
        <begin position="360"/>
        <end position="389"/>
    </location>
</feature>
<dbReference type="AlphaFoldDB" id="A0A4W3I464"/>
<keyword evidence="7" id="KW-0677">Repeat</keyword>
<dbReference type="InterPro" id="IPR032675">
    <property type="entry name" value="LRR_dom_sf"/>
</dbReference>
<dbReference type="FunFam" id="3.40.50.10140:FF:000001">
    <property type="entry name" value="Toll-like receptor 2"/>
    <property type="match status" value="1"/>
</dbReference>
<dbReference type="PROSITE" id="PS51450">
    <property type="entry name" value="LRR"/>
    <property type="match status" value="3"/>
</dbReference>
<dbReference type="Gene3D" id="3.80.10.10">
    <property type="entry name" value="Ribonuclease Inhibitor"/>
    <property type="match status" value="1"/>
</dbReference>
<dbReference type="PANTHER" id="PTHR24365">
    <property type="entry name" value="TOLL-LIKE RECEPTOR"/>
    <property type="match status" value="1"/>
</dbReference>
<dbReference type="SUPFAM" id="SSF52047">
    <property type="entry name" value="RNI-like"/>
    <property type="match status" value="1"/>
</dbReference>
<reference evidence="20" key="5">
    <citation type="submission" date="2025-09" db="UniProtKB">
        <authorList>
            <consortium name="Ensembl"/>
        </authorList>
    </citation>
    <scope>IDENTIFICATION</scope>
</reference>
<dbReference type="PIRSF" id="PIRSF037595">
    <property type="entry name" value="Toll-like_receptor"/>
    <property type="match status" value="1"/>
</dbReference>
<keyword evidence="12 17" id="KW-1015">Disulfide bond</keyword>
<evidence type="ECO:0000256" key="10">
    <source>
        <dbReference type="ARBA" id="ARBA00023027"/>
    </source>
</evidence>
<feature type="disulfide bond" evidence="17">
    <location>
        <begin position="438"/>
        <end position="460"/>
    </location>
</feature>
<keyword evidence="4" id="KW-0433">Leucine-rich repeat</keyword>
<dbReference type="SMART" id="SM00255">
    <property type="entry name" value="TIR"/>
    <property type="match status" value="1"/>
</dbReference>
<reference evidence="21" key="1">
    <citation type="journal article" date="2006" name="Science">
        <title>Ancient noncoding elements conserved in the human genome.</title>
        <authorList>
            <person name="Venkatesh B."/>
            <person name="Kirkness E.F."/>
            <person name="Loh Y.H."/>
            <person name="Halpern A.L."/>
            <person name="Lee A.P."/>
            <person name="Johnson J."/>
            <person name="Dandona N."/>
            <person name="Viswanathan L.D."/>
            <person name="Tay A."/>
            <person name="Venter J.C."/>
            <person name="Strausberg R.L."/>
            <person name="Brenner S."/>
        </authorList>
    </citation>
    <scope>NUCLEOTIDE SEQUENCE [LARGE SCALE GENOMIC DNA]</scope>
</reference>
<dbReference type="GO" id="GO:0004888">
    <property type="term" value="F:transmembrane signaling receptor activity"/>
    <property type="evidence" value="ECO:0007669"/>
    <property type="project" value="InterPro"/>
</dbReference>
<dbReference type="GO" id="GO:0002224">
    <property type="term" value="P:toll-like receptor signaling pathway"/>
    <property type="evidence" value="ECO:0007669"/>
    <property type="project" value="UniProtKB-UniRule"/>
</dbReference>
<dbReference type="InterPro" id="IPR000157">
    <property type="entry name" value="TIR_dom"/>
</dbReference>
<reference evidence="20" key="4">
    <citation type="submission" date="2025-08" db="UniProtKB">
        <authorList>
            <consortium name="Ensembl"/>
        </authorList>
    </citation>
    <scope>IDENTIFICATION</scope>
</reference>
<dbReference type="GO" id="GO:0042497">
    <property type="term" value="F:triacyl lipopeptide binding"/>
    <property type="evidence" value="ECO:0007669"/>
    <property type="project" value="TreeGrafter"/>
</dbReference>
<keyword evidence="5 18" id="KW-0812">Transmembrane</keyword>
<dbReference type="InterPro" id="IPR001611">
    <property type="entry name" value="Leu-rich_rpt"/>
</dbReference>
<evidence type="ECO:0000256" key="4">
    <source>
        <dbReference type="ARBA" id="ARBA00022614"/>
    </source>
</evidence>
<evidence type="ECO:0000256" key="6">
    <source>
        <dbReference type="ARBA" id="ARBA00022729"/>
    </source>
</evidence>
<evidence type="ECO:0000256" key="3">
    <source>
        <dbReference type="ARBA" id="ARBA00022588"/>
    </source>
</evidence>
<dbReference type="FunCoup" id="A0A4W3I464">
    <property type="interactions" value="59"/>
</dbReference>
<evidence type="ECO:0000256" key="11">
    <source>
        <dbReference type="ARBA" id="ARBA00023136"/>
    </source>
</evidence>
<gene>
    <name evidence="20" type="primary">LOC103185499</name>
</gene>
<dbReference type="InterPro" id="IPR003591">
    <property type="entry name" value="Leu-rich_rpt_typical-subtyp"/>
</dbReference>
<dbReference type="GO" id="GO:0006954">
    <property type="term" value="P:inflammatory response"/>
    <property type="evidence" value="ECO:0007669"/>
    <property type="project" value="UniProtKB-UniRule"/>
</dbReference>
<dbReference type="Pfam" id="PF13855">
    <property type="entry name" value="LRR_8"/>
    <property type="match status" value="1"/>
</dbReference>
<proteinExistence type="inferred from homology"/>
<dbReference type="STRING" id="7868.ENSCMIP00000021867"/>
<feature type="transmembrane region" description="Helical" evidence="18">
    <location>
        <begin position="595"/>
        <end position="616"/>
    </location>
</feature>
<dbReference type="InterPro" id="IPR017241">
    <property type="entry name" value="Toll-like_receptor"/>
</dbReference>
<dbReference type="InterPro" id="IPR035897">
    <property type="entry name" value="Toll_tir_struct_dom_sf"/>
</dbReference>
<feature type="domain" description="TIR" evidence="19">
    <location>
        <begin position="645"/>
        <end position="788"/>
    </location>
</feature>
<keyword evidence="21" id="KW-1185">Reference proteome</keyword>
<feature type="disulfide bond" evidence="17">
    <location>
        <begin position="38"/>
        <end position="44"/>
    </location>
</feature>
<evidence type="ECO:0000256" key="2">
    <source>
        <dbReference type="ARBA" id="ARBA00009634"/>
    </source>
</evidence>